<protein>
    <recommendedName>
        <fullName evidence="6">Alpha N-terminal protein methyltransferase 1</fullName>
        <ecNumber evidence="5">2.1.1.244</ecNumber>
    </recommendedName>
    <alternativeName>
        <fullName evidence="11">Translation associated element 1</fullName>
    </alternativeName>
    <alternativeName>
        <fullName evidence="7">X-Pro-Lys N-terminal protein methyltransferase 1</fullName>
    </alternativeName>
</protein>
<dbReference type="Proteomes" id="UP000462212">
    <property type="component" value="Unassembled WGS sequence"/>
</dbReference>
<reference evidence="13 14" key="1">
    <citation type="submission" date="2018-05" db="EMBL/GenBank/DDBJ databases">
        <title>Genome sequencing and assembly of the regulated plant pathogen Lachnellula willkommii and related sister species for the development of diagnostic species identification markers.</title>
        <authorList>
            <person name="Giroux E."/>
            <person name="Bilodeau G."/>
        </authorList>
    </citation>
    <scope>NUCLEOTIDE SEQUENCE [LARGE SCALE GENOMIC DNA]</scope>
    <source>
        <strain evidence="13 14">CBS 197.66</strain>
    </source>
</reference>
<dbReference type="GO" id="GO:0071885">
    <property type="term" value="F:N-terminal protein N-methyltransferase activity"/>
    <property type="evidence" value="ECO:0007669"/>
    <property type="project" value="UniProtKB-EC"/>
</dbReference>
<evidence type="ECO:0000256" key="12">
    <source>
        <dbReference type="PIRSR" id="PIRSR016958-1"/>
    </source>
</evidence>
<comment type="catalytic activity">
    <reaction evidence="9">
        <text>N-terminal L-prolyl-L-prolyl-L-lysyl-[protein] + 2 S-adenosyl-L-methionine = N-terminal N,N-dimethyl-L-prolyl-L-prolyl-L-lysyl-[protein] + 2 S-adenosyl-L-homocysteine + 2 H(+)</text>
        <dbReference type="Rhea" id="RHEA:54736"/>
        <dbReference type="Rhea" id="RHEA-COMP:13787"/>
        <dbReference type="Rhea" id="RHEA-COMP:13974"/>
        <dbReference type="ChEBI" id="CHEBI:15378"/>
        <dbReference type="ChEBI" id="CHEBI:57856"/>
        <dbReference type="ChEBI" id="CHEBI:59789"/>
        <dbReference type="ChEBI" id="CHEBI:138059"/>
        <dbReference type="ChEBI" id="CHEBI:138318"/>
        <dbReference type="EC" id="2.1.1.244"/>
    </reaction>
</comment>
<dbReference type="PANTHER" id="PTHR12753:SF0">
    <property type="entry name" value="ALPHA N-TERMINAL PROTEIN METHYLTRANSFERASE 1"/>
    <property type="match status" value="1"/>
</dbReference>
<dbReference type="InterPro" id="IPR029063">
    <property type="entry name" value="SAM-dependent_MTases_sf"/>
</dbReference>
<dbReference type="PANTHER" id="PTHR12753">
    <property type="entry name" value="AD-003 - RELATED"/>
    <property type="match status" value="1"/>
</dbReference>
<dbReference type="GO" id="GO:0032259">
    <property type="term" value="P:methylation"/>
    <property type="evidence" value="ECO:0007669"/>
    <property type="project" value="UniProtKB-KW"/>
</dbReference>
<name>A0A8H8UBN3_9HELO</name>
<dbReference type="InterPro" id="IPR008576">
    <property type="entry name" value="MeTrfase_NTM1"/>
</dbReference>
<evidence type="ECO:0000256" key="3">
    <source>
        <dbReference type="ARBA" id="ARBA00022679"/>
    </source>
</evidence>
<dbReference type="FunFam" id="3.40.50.150:FF:000025">
    <property type="entry name" value="N-terminal Xaa-Pro-Lys N-methyltransferase 1"/>
    <property type="match status" value="1"/>
</dbReference>
<feature type="binding site" evidence="12">
    <location>
        <position position="136"/>
    </location>
    <ligand>
        <name>S-adenosyl-L-methionine</name>
        <dbReference type="ChEBI" id="CHEBI:59789"/>
    </ligand>
</feature>
<comment type="catalytic activity">
    <reaction evidence="10">
        <text>N-terminal L-alanyl-L-prolyl-L-lysyl-[protein] + 3 S-adenosyl-L-methionine = N-terminal N,N,N-trimethyl-L-alanyl-L-prolyl-L-lysyl-[protein] + 3 S-adenosyl-L-homocysteine + 3 H(+)</text>
        <dbReference type="Rhea" id="RHEA:54712"/>
        <dbReference type="Rhea" id="RHEA-COMP:13785"/>
        <dbReference type="Rhea" id="RHEA-COMP:13971"/>
        <dbReference type="ChEBI" id="CHEBI:15378"/>
        <dbReference type="ChEBI" id="CHEBI:57856"/>
        <dbReference type="ChEBI" id="CHEBI:59789"/>
        <dbReference type="ChEBI" id="CHEBI:138057"/>
        <dbReference type="ChEBI" id="CHEBI:138315"/>
        <dbReference type="EC" id="2.1.1.244"/>
    </reaction>
</comment>
<keyword evidence="4 12" id="KW-0949">S-adenosyl-L-methionine</keyword>
<comment type="caution">
    <text evidence="13">The sequence shown here is derived from an EMBL/GenBank/DDBJ whole genome shotgun (WGS) entry which is preliminary data.</text>
</comment>
<dbReference type="CDD" id="cd02440">
    <property type="entry name" value="AdoMet_MTases"/>
    <property type="match status" value="1"/>
</dbReference>
<evidence type="ECO:0000256" key="9">
    <source>
        <dbReference type="ARBA" id="ARBA00047885"/>
    </source>
</evidence>
<keyword evidence="3 13" id="KW-0808">Transferase</keyword>
<dbReference type="SUPFAM" id="SSF53335">
    <property type="entry name" value="S-adenosyl-L-methionine-dependent methyltransferases"/>
    <property type="match status" value="1"/>
</dbReference>
<comment type="catalytic activity">
    <reaction evidence="8">
        <text>N-terminal L-seryl-L-prolyl-L-lysyl-[protein] + 3 S-adenosyl-L-methionine = N-terminal N,N,N-trimethyl-L-seryl-L-prolyl-L-lysyl-[protein] + 3 S-adenosyl-L-homocysteine + 3 H(+)</text>
        <dbReference type="Rhea" id="RHEA:54724"/>
        <dbReference type="Rhea" id="RHEA-COMP:13789"/>
        <dbReference type="Rhea" id="RHEA-COMP:13973"/>
        <dbReference type="ChEBI" id="CHEBI:15378"/>
        <dbReference type="ChEBI" id="CHEBI:57856"/>
        <dbReference type="ChEBI" id="CHEBI:59789"/>
        <dbReference type="ChEBI" id="CHEBI:138061"/>
        <dbReference type="ChEBI" id="CHEBI:138317"/>
        <dbReference type="EC" id="2.1.1.244"/>
    </reaction>
</comment>
<evidence type="ECO:0000256" key="1">
    <source>
        <dbReference type="ARBA" id="ARBA00009059"/>
    </source>
</evidence>
<organism evidence="13 14">
    <name type="scientific">Lachnellula subtilissima</name>
    <dbReference type="NCBI Taxonomy" id="602034"/>
    <lineage>
        <taxon>Eukaryota</taxon>
        <taxon>Fungi</taxon>
        <taxon>Dikarya</taxon>
        <taxon>Ascomycota</taxon>
        <taxon>Pezizomycotina</taxon>
        <taxon>Leotiomycetes</taxon>
        <taxon>Helotiales</taxon>
        <taxon>Lachnaceae</taxon>
        <taxon>Lachnellula</taxon>
    </lineage>
</organism>
<dbReference type="Gene3D" id="3.40.50.150">
    <property type="entry name" value="Vaccinia Virus protein VP39"/>
    <property type="match status" value="1"/>
</dbReference>
<evidence type="ECO:0000256" key="8">
    <source>
        <dbReference type="ARBA" id="ARBA00047306"/>
    </source>
</evidence>
<evidence type="ECO:0000256" key="6">
    <source>
        <dbReference type="ARBA" id="ARBA00039449"/>
    </source>
</evidence>
<sequence length="230" mass="25517">MCIFRENKADIMAADSHINHQDARDYWQSIDADVNGMLGGFPYISKVDLQGSRSFLVKIGVSGKGKEKVERAVDCGAGIGRITEGLLLSTATTVDVVEPIAKFSNTLANKPGIGEIFNVGLESWEPTVEYDLIWNQWCLGHLTDEQLLTYLQKCGRVLKEEGFVVVKENMSSMGEDVFDEVDSSVTRTDEKFRELFEKAGLKIKKTEIQNGLPTELYPVRMYALQPAGGS</sequence>
<proteinExistence type="inferred from homology"/>
<evidence type="ECO:0000313" key="13">
    <source>
        <dbReference type="EMBL" id="TVY38389.1"/>
    </source>
</evidence>
<accession>A0A8H8UBN3</accession>
<evidence type="ECO:0000256" key="10">
    <source>
        <dbReference type="ARBA" id="ARBA00048167"/>
    </source>
</evidence>
<comment type="similarity">
    <text evidence="1">Belongs to the methyltransferase superfamily. NTM1 family.</text>
</comment>
<gene>
    <name evidence="13" type="primary">tae1</name>
    <name evidence="13" type="ORF">LSUB1_G003640</name>
</gene>
<dbReference type="OrthoDB" id="1298661at2759"/>
<keyword evidence="14" id="KW-1185">Reference proteome</keyword>
<dbReference type="PIRSF" id="PIRSF016958">
    <property type="entry name" value="DUF858_MeTrfase_lik"/>
    <property type="match status" value="1"/>
</dbReference>
<dbReference type="GO" id="GO:0005737">
    <property type="term" value="C:cytoplasm"/>
    <property type="evidence" value="ECO:0007669"/>
    <property type="project" value="TreeGrafter"/>
</dbReference>
<evidence type="ECO:0000256" key="7">
    <source>
        <dbReference type="ARBA" id="ARBA00043129"/>
    </source>
</evidence>
<evidence type="ECO:0000256" key="5">
    <source>
        <dbReference type="ARBA" id="ARBA00039112"/>
    </source>
</evidence>
<dbReference type="EMBL" id="QGMJ01000288">
    <property type="protein sequence ID" value="TVY38389.1"/>
    <property type="molecule type" value="Genomic_DNA"/>
</dbReference>
<evidence type="ECO:0000256" key="2">
    <source>
        <dbReference type="ARBA" id="ARBA00022603"/>
    </source>
</evidence>
<evidence type="ECO:0000256" key="11">
    <source>
        <dbReference type="ARBA" id="ARBA00082558"/>
    </source>
</evidence>
<evidence type="ECO:0000313" key="14">
    <source>
        <dbReference type="Proteomes" id="UP000462212"/>
    </source>
</evidence>
<keyword evidence="2 13" id="KW-0489">Methyltransferase</keyword>
<evidence type="ECO:0000256" key="4">
    <source>
        <dbReference type="ARBA" id="ARBA00022691"/>
    </source>
</evidence>
<dbReference type="AlphaFoldDB" id="A0A8H8UBN3"/>
<feature type="binding site" evidence="12">
    <location>
        <position position="81"/>
    </location>
    <ligand>
        <name>S-adenosyl-L-methionine</name>
        <dbReference type="ChEBI" id="CHEBI:59789"/>
    </ligand>
</feature>
<dbReference type="EC" id="2.1.1.244" evidence="5"/>
<feature type="binding site" evidence="12">
    <location>
        <position position="76"/>
    </location>
    <ligand>
        <name>S-adenosyl-L-methionine</name>
        <dbReference type="ChEBI" id="CHEBI:59789"/>
    </ligand>
</feature>
<dbReference type="Pfam" id="PF05891">
    <property type="entry name" value="Methyltransf_PK"/>
    <property type="match status" value="1"/>
</dbReference>